<dbReference type="AlphaFoldDB" id="A0AAV4XHV2"/>
<comment type="caution">
    <text evidence="1">The sequence shown here is derived from an EMBL/GenBank/DDBJ whole genome shotgun (WGS) entry which is preliminary data.</text>
</comment>
<organism evidence="1 2">
    <name type="scientific">Caerostris extrusa</name>
    <name type="common">Bark spider</name>
    <name type="synonym">Caerostris bankana</name>
    <dbReference type="NCBI Taxonomy" id="172846"/>
    <lineage>
        <taxon>Eukaryota</taxon>
        <taxon>Metazoa</taxon>
        <taxon>Ecdysozoa</taxon>
        <taxon>Arthropoda</taxon>
        <taxon>Chelicerata</taxon>
        <taxon>Arachnida</taxon>
        <taxon>Araneae</taxon>
        <taxon>Araneomorphae</taxon>
        <taxon>Entelegynae</taxon>
        <taxon>Araneoidea</taxon>
        <taxon>Araneidae</taxon>
        <taxon>Caerostris</taxon>
    </lineage>
</organism>
<dbReference type="EMBL" id="BPLR01017803">
    <property type="protein sequence ID" value="GIY94600.1"/>
    <property type="molecule type" value="Genomic_DNA"/>
</dbReference>
<evidence type="ECO:0000313" key="1">
    <source>
        <dbReference type="EMBL" id="GIY94600.1"/>
    </source>
</evidence>
<name>A0AAV4XHV2_CAEEX</name>
<evidence type="ECO:0000313" key="2">
    <source>
        <dbReference type="Proteomes" id="UP001054945"/>
    </source>
</evidence>
<reference evidence="1 2" key="1">
    <citation type="submission" date="2021-06" db="EMBL/GenBank/DDBJ databases">
        <title>Caerostris extrusa draft genome.</title>
        <authorList>
            <person name="Kono N."/>
            <person name="Arakawa K."/>
        </authorList>
    </citation>
    <scope>NUCLEOTIDE SEQUENCE [LARGE SCALE GENOMIC DNA]</scope>
</reference>
<protein>
    <submittedName>
        <fullName evidence="1">Uncharacterized protein</fullName>
    </submittedName>
</protein>
<dbReference type="Proteomes" id="UP001054945">
    <property type="component" value="Unassembled WGS sequence"/>
</dbReference>
<gene>
    <name evidence="1" type="ORF">CEXT_5551</name>
</gene>
<keyword evidence="2" id="KW-1185">Reference proteome</keyword>
<sequence length="83" mass="9178">MTPPSLYFTVGNYHNSKTITQRISTFRSIPEAVIHYACPHNCSSPCKNNVINIPGFVLPDATESGNLNKMVNLRGQTSINLSR</sequence>
<accession>A0AAV4XHV2</accession>
<proteinExistence type="predicted"/>